<reference evidence="4" key="1">
    <citation type="submission" date="2025-08" db="UniProtKB">
        <authorList>
            <consortium name="RefSeq"/>
        </authorList>
    </citation>
    <scope>IDENTIFICATION</scope>
</reference>
<dbReference type="GeneID" id="115949072"/>
<keyword evidence="3" id="KW-1185">Reference proteome</keyword>
<feature type="region of interest" description="Disordered" evidence="2">
    <location>
        <begin position="329"/>
        <end position="362"/>
    </location>
</feature>
<feature type="region of interest" description="Disordered" evidence="2">
    <location>
        <begin position="1"/>
        <end position="42"/>
    </location>
</feature>
<dbReference type="OrthoDB" id="193258at2759"/>
<evidence type="ECO:0000256" key="2">
    <source>
        <dbReference type="SAM" id="MobiDB-lite"/>
    </source>
</evidence>
<protein>
    <submittedName>
        <fullName evidence="4">Coiled-coil alpha-helical rod protein 1-like isoform X1</fullName>
    </submittedName>
</protein>
<feature type="coiled-coil region" evidence="1">
    <location>
        <begin position="56"/>
        <end position="146"/>
    </location>
</feature>
<evidence type="ECO:0000313" key="4">
    <source>
        <dbReference type="RefSeq" id="XP_030921206.1"/>
    </source>
</evidence>
<organism evidence="3 4">
    <name type="scientific">Geospiza fortis</name>
    <name type="common">Medium ground-finch</name>
    <dbReference type="NCBI Taxonomy" id="48883"/>
    <lineage>
        <taxon>Eukaryota</taxon>
        <taxon>Metazoa</taxon>
        <taxon>Chordata</taxon>
        <taxon>Craniata</taxon>
        <taxon>Vertebrata</taxon>
        <taxon>Euteleostomi</taxon>
        <taxon>Archelosauria</taxon>
        <taxon>Archosauria</taxon>
        <taxon>Dinosauria</taxon>
        <taxon>Saurischia</taxon>
        <taxon>Theropoda</taxon>
        <taxon>Coelurosauria</taxon>
        <taxon>Aves</taxon>
        <taxon>Neognathae</taxon>
        <taxon>Neoaves</taxon>
        <taxon>Telluraves</taxon>
        <taxon>Australaves</taxon>
        <taxon>Passeriformes</taxon>
        <taxon>Thraupidae</taxon>
        <taxon>Geospiza</taxon>
    </lineage>
</organism>
<sequence length="396" mass="43164">MATGRTGVGREKREKVADGRAPPGPSQCSQLPPPSLEGLIPPSHFVLRPRSLGVELEAERGRVHELEAELKALKGRSQCLEAELEAERRRSQQLEVELEAEKGRSQQLEAELKTERGRSQVLDAELDTLRGRGQRLEAELDAEKGRSQILEMEMETLRGRGLGPEGAEPSPEQVLLGRWRQKVFQLLLQVRLQRGQELRLQGQVRSLGAAVAAGSRQVSLLELRLRQGEQERQALSQERLRAEAAEEELGKLGQALSRLLGTLGVALADVTAAVVALGTLSERLGQAQHRLQVLVASGRLRWQREPEGTAGDSSTVAPEVTLEKVRGWHRGDTRGGSVPRVSPPCPPQTTKGGDRTRPRPGTVSLAPLVKQLQALGAAILRDIGDPAVPAPPWGHR</sequence>
<dbReference type="SUPFAM" id="SSF57997">
    <property type="entry name" value="Tropomyosin"/>
    <property type="match status" value="1"/>
</dbReference>
<dbReference type="RefSeq" id="XP_030921206.1">
    <property type="nucleotide sequence ID" value="XM_031065346.1"/>
</dbReference>
<evidence type="ECO:0000256" key="1">
    <source>
        <dbReference type="SAM" id="Coils"/>
    </source>
</evidence>
<name>A0A8N5F617_GEOFO</name>
<dbReference type="Proteomes" id="UP000504602">
    <property type="component" value="Unplaced"/>
</dbReference>
<accession>A0A8N5F617</accession>
<proteinExistence type="predicted"/>
<keyword evidence="1" id="KW-0175">Coiled coil</keyword>
<feature type="coiled-coil region" evidence="1">
    <location>
        <begin position="218"/>
        <end position="255"/>
    </location>
</feature>
<gene>
    <name evidence="4" type="primary">LOC115949072</name>
</gene>
<dbReference type="AlphaFoldDB" id="A0A8N5F617"/>
<evidence type="ECO:0000313" key="3">
    <source>
        <dbReference type="Proteomes" id="UP000504602"/>
    </source>
</evidence>
<feature type="compositionally biased region" description="Basic and acidic residues" evidence="2">
    <location>
        <begin position="8"/>
        <end position="18"/>
    </location>
</feature>